<organism evidence="3 4">
    <name type="scientific">Halomonas cupida</name>
    <dbReference type="NCBI Taxonomy" id="44933"/>
    <lineage>
        <taxon>Bacteria</taxon>
        <taxon>Pseudomonadati</taxon>
        <taxon>Pseudomonadota</taxon>
        <taxon>Gammaproteobacteria</taxon>
        <taxon>Oceanospirillales</taxon>
        <taxon>Halomonadaceae</taxon>
        <taxon>Halomonas</taxon>
    </lineage>
</organism>
<evidence type="ECO:0000256" key="1">
    <source>
        <dbReference type="SAM" id="MobiDB-lite"/>
    </source>
</evidence>
<keyword evidence="3" id="KW-0862">Zinc</keyword>
<feature type="domain" description="Putative zinc-finger" evidence="2">
    <location>
        <begin position="4"/>
        <end position="38"/>
    </location>
</feature>
<gene>
    <name evidence="3" type="ORF">SAMN05660971_03724</name>
</gene>
<sequence length="116" mass="13364">MMMCRAATRLMSKQLDGPLSLWGATLLRIHVMMCKACRRCQQQFNMLHDIRDPFFERASDSTENHERHQQAEPSRLSQRAHRLWADAGSECNTINESMTGLHDTSPSVRSSSQWDT</sequence>
<dbReference type="EMBL" id="FRCA01000012">
    <property type="protein sequence ID" value="SHM73958.1"/>
    <property type="molecule type" value="Genomic_DNA"/>
</dbReference>
<keyword evidence="3" id="KW-0863">Zinc-finger</keyword>
<dbReference type="InterPro" id="IPR027383">
    <property type="entry name" value="Znf_put"/>
</dbReference>
<protein>
    <submittedName>
        <fullName evidence="3">Putative zinc-finger</fullName>
    </submittedName>
</protein>
<dbReference type="GO" id="GO:0008270">
    <property type="term" value="F:zinc ion binding"/>
    <property type="evidence" value="ECO:0007669"/>
    <property type="project" value="UniProtKB-KW"/>
</dbReference>
<evidence type="ECO:0000259" key="2">
    <source>
        <dbReference type="Pfam" id="PF13490"/>
    </source>
</evidence>
<feature type="region of interest" description="Disordered" evidence="1">
    <location>
        <begin position="57"/>
        <end position="79"/>
    </location>
</feature>
<dbReference type="AlphaFoldDB" id="A0A1M7L8Q4"/>
<name>A0A1M7L8Q4_9GAMM</name>
<accession>A0A1M7L8Q4</accession>
<feature type="compositionally biased region" description="Basic and acidic residues" evidence="1">
    <location>
        <begin position="57"/>
        <end position="70"/>
    </location>
</feature>
<proteinExistence type="predicted"/>
<evidence type="ECO:0000313" key="4">
    <source>
        <dbReference type="Proteomes" id="UP000184123"/>
    </source>
</evidence>
<dbReference type="Pfam" id="PF13490">
    <property type="entry name" value="zf-HC2"/>
    <property type="match status" value="1"/>
</dbReference>
<evidence type="ECO:0000313" key="3">
    <source>
        <dbReference type="EMBL" id="SHM73958.1"/>
    </source>
</evidence>
<keyword evidence="3" id="KW-0479">Metal-binding</keyword>
<dbReference type="OrthoDB" id="8374021at2"/>
<reference evidence="3 4" key="1">
    <citation type="submission" date="2016-11" db="EMBL/GenBank/DDBJ databases">
        <authorList>
            <person name="Jaros S."/>
            <person name="Januszkiewicz K."/>
            <person name="Wedrychowicz H."/>
        </authorList>
    </citation>
    <scope>NUCLEOTIDE SEQUENCE [LARGE SCALE GENOMIC DNA]</scope>
    <source>
        <strain evidence="3 4">DSM 4740</strain>
    </source>
</reference>
<dbReference type="Proteomes" id="UP000184123">
    <property type="component" value="Unassembled WGS sequence"/>
</dbReference>
<feature type="region of interest" description="Disordered" evidence="1">
    <location>
        <begin position="95"/>
        <end position="116"/>
    </location>
</feature>
<dbReference type="STRING" id="44933.SAMN05660971_03724"/>